<sequence length="349" mass="39952">MDSLNCSNSTIELIGKITKGDIVVTMVTSCLSIGGAFAIFLTSGRKVYRGRSLSEPRKFLVYLTIADFFIALGFLYGAVHFLRDNSANYEVKDPGCIAQSFVTTMASLCSFWWTSIISFNFWWTYTCYANDNSIFGSINNSTRKSTWNVKIYVYHILSWIVPAIIIVTALSKGVLGADNSVGSGPWCWISANLSVKEQTIWMAVSGKGWEILMYFSCFGFYILLKFRQMWERSRQRKMQEQFGSTTPLIPRTRCNQQPPEHKLSFIFLWIVEIVLRISGTVRFIMTALRRHACISPPFYEHVDVILMHFQSFGDCAQAFCSFLIFCVFRRLFRYINNRNGNTNLSHEAS</sequence>
<feature type="transmembrane region" description="Helical" evidence="5">
    <location>
        <begin position="151"/>
        <end position="170"/>
    </location>
</feature>
<protein>
    <submittedName>
        <fullName evidence="7">GPR157</fullName>
    </submittedName>
</protein>
<evidence type="ECO:0000259" key="6">
    <source>
        <dbReference type="PROSITE" id="PS50261"/>
    </source>
</evidence>
<dbReference type="Proteomes" id="UP000683360">
    <property type="component" value="Unassembled WGS sequence"/>
</dbReference>
<feature type="domain" description="G-protein coupled receptors family 2 profile 2" evidence="6">
    <location>
        <begin position="18"/>
        <end position="202"/>
    </location>
</feature>
<feature type="transmembrane region" description="Helical" evidence="5">
    <location>
        <begin position="61"/>
        <end position="82"/>
    </location>
</feature>
<evidence type="ECO:0000256" key="3">
    <source>
        <dbReference type="ARBA" id="ARBA00022989"/>
    </source>
</evidence>
<gene>
    <name evidence="7" type="ORF">MEDL_52119</name>
</gene>
<feature type="transmembrane region" description="Helical" evidence="5">
    <location>
        <begin position="111"/>
        <end position="130"/>
    </location>
</feature>
<dbReference type="PANTHER" id="PTHR23112">
    <property type="entry name" value="G PROTEIN-COUPLED RECEPTOR 157-RELATED"/>
    <property type="match status" value="1"/>
</dbReference>
<name>A0A8S3UBD8_MYTED</name>
<evidence type="ECO:0000313" key="7">
    <source>
        <dbReference type="EMBL" id="CAG2239782.1"/>
    </source>
</evidence>
<reference evidence="7" key="1">
    <citation type="submission" date="2021-03" db="EMBL/GenBank/DDBJ databases">
        <authorList>
            <person name="Bekaert M."/>
        </authorList>
    </citation>
    <scope>NUCLEOTIDE SEQUENCE</scope>
</reference>
<proteinExistence type="predicted"/>
<feature type="transmembrane region" description="Helical" evidence="5">
    <location>
        <begin position="263"/>
        <end position="285"/>
    </location>
</feature>
<dbReference type="InterPro" id="IPR017981">
    <property type="entry name" value="GPCR_2-like_7TM"/>
</dbReference>
<dbReference type="PROSITE" id="PS50261">
    <property type="entry name" value="G_PROTEIN_RECEP_F2_4"/>
    <property type="match status" value="1"/>
</dbReference>
<comment type="subcellular location">
    <subcellularLocation>
        <location evidence="1">Membrane</location>
        <topology evidence="1">Multi-pass membrane protein</topology>
    </subcellularLocation>
</comment>
<accession>A0A8S3UBD8</accession>
<dbReference type="GO" id="GO:0007189">
    <property type="term" value="P:adenylate cyclase-activating G protein-coupled receptor signaling pathway"/>
    <property type="evidence" value="ECO:0007669"/>
    <property type="project" value="TreeGrafter"/>
</dbReference>
<dbReference type="GO" id="GO:0005886">
    <property type="term" value="C:plasma membrane"/>
    <property type="evidence" value="ECO:0007669"/>
    <property type="project" value="TreeGrafter"/>
</dbReference>
<dbReference type="Gene3D" id="1.20.1070.10">
    <property type="entry name" value="Rhodopsin 7-helix transmembrane proteins"/>
    <property type="match status" value="1"/>
</dbReference>
<organism evidence="7 8">
    <name type="scientific">Mytilus edulis</name>
    <name type="common">Blue mussel</name>
    <dbReference type="NCBI Taxonomy" id="6550"/>
    <lineage>
        <taxon>Eukaryota</taxon>
        <taxon>Metazoa</taxon>
        <taxon>Spiralia</taxon>
        <taxon>Lophotrochozoa</taxon>
        <taxon>Mollusca</taxon>
        <taxon>Bivalvia</taxon>
        <taxon>Autobranchia</taxon>
        <taxon>Pteriomorphia</taxon>
        <taxon>Mytilida</taxon>
        <taxon>Mytiloidea</taxon>
        <taxon>Mytilidae</taxon>
        <taxon>Mytilinae</taxon>
        <taxon>Mytilus</taxon>
    </lineage>
</organism>
<evidence type="ECO:0000256" key="5">
    <source>
        <dbReference type="SAM" id="Phobius"/>
    </source>
</evidence>
<feature type="transmembrane region" description="Helical" evidence="5">
    <location>
        <begin position="305"/>
        <end position="328"/>
    </location>
</feature>
<evidence type="ECO:0000256" key="4">
    <source>
        <dbReference type="ARBA" id="ARBA00023136"/>
    </source>
</evidence>
<evidence type="ECO:0000256" key="1">
    <source>
        <dbReference type="ARBA" id="ARBA00004141"/>
    </source>
</evidence>
<keyword evidence="8" id="KW-1185">Reference proteome</keyword>
<dbReference type="OrthoDB" id="100006at2759"/>
<keyword evidence="3 5" id="KW-1133">Transmembrane helix</keyword>
<evidence type="ECO:0000313" key="8">
    <source>
        <dbReference type="Proteomes" id="UP000683360"/>
    </source>
</evidence>
<keyword evidence="2 5" id="KW-0812">Transmembrane</keyword>
<feature type="transmembrane region" description="Helical" evidence="5">
    <location>
        <begin position="22"/>
        <end position="41"/>
    </location>
</feature>
<evidence type="ECO:0000256" key="2">
    <source>
        <dbReference type="ARBA" id="ARBA00022692"/>
    </source>
</evidence>
<feature type="transmembrane region" description="Helical" evidence="5">
    <location>
        <begin position="211"/>
        <end position="230"/>
    </location>
</feature>
<dbReference type="EMBL" id="CAJPWZ010002535">
    <property type="protein sequence ID" value="CAG2239782.1"/>
    <property type="molecule type" value="Genomic_DNA"/>
</dbReference>
<dbReference type="AlphaFoldDB" id="A0A8S3UBD8"/>
<dbReference type="GO" id="GO:0007166">
    <property type="term" value="P:cell surface receptor signaling pathway"/>
    <property type="evidence" value="ECO:0007669"/>
    <property type="project" value="InterPro"/>
</dbReference>
<comment type="caution">
    <text evidence="7">The sequence shown here is derived from an EMBL/GenBank/DDBJ whole genome shotgun (WGS) entry which is preliminary data.</text>
</comment>
<dbReference type="PANTHER" id="PTHR23112:SF47">
    <property type="entry name" value="G-PROTEIN COUPLED RECEPTOR 157"/>
    <property type="match status" value="1"/>
</dbReference>
<dbReference type="GO" id="GO:0004930">
    <property type="term" value="F:G protein-coupled receptor activity"/>
    <property type="evidence" value="ECO:0007669"/>
    <property type="project" value="TreeGrafter"/>
</dbReference>
<keyword evidence="4 5" id="KW-0472">Membrane</keyword>